<accession>A0A4R4TX36</accession>
<dbReference type="InterPro" id="IPR055170">
    <property type="entry name" value="GFO_IDH_MocA-like_dom"/>
</dbReference>
<dbReference type="PANTHER" id="PTHR43818:SF11">
    <property type="entry name" value="BCDNA.GH03377"/>
    <property type="match status" value="1"/>
</dbReference>
<dbReference type="SUPFAM" id="SSF55347">
    <property type="entry name" value="Glyceraldehyde-3-phosphate dehydrogenase-like, C-terminal domain"/>
    <property type="match status" value="1"/>
</dbReference>
<dbReference type="Proteomes" id="UP000295345">
    <property type="component" value="Unassembled WGS sequence"/>
</dbReference>
<proteinExistence type="predicted"/>
<dbReference type="SUPFAM" id="SSF51735">
    <property type="entry name" value="NAD(P)-binding Rossmann-fold domains"/>
    <property type="match status" value="1"/>
</dbReference>
<organism evidence="4 5">
    <name type="scientific">Streptomyces hainanensis</name>
    <dbReference type="NCBI Taxonomy" id="402648"/>
    <lineage>
        <taxon>Bacteria</taxon>
        <taxon>Bacillati</taxon>
        <taxon>Actinomycetota</taxon>
        <taxon>Actinomycetes</taxon>
        <taxon>Kitasatosporales</taxon>
        <taxon>Streptomycetaceae</taxon>
        <taxon>Streptomyces</taxon>
    </lineage>
</organism>
<dbReference type="GO" id="GO:0000166">
    <property type="term" value="F:nucleotide binding"/>
    <property type="evidence" value="ECO:0007669"/>
    <property type="project" value="InterPro"/>
</dbReference>
<feature type="domain" description="GFO/IDH/MocA-like oxidoreductase" evidence="3">
    <location>
        <begin position="135"/>
        <end position="268"/>
    </location>
</feature>
<dbReference type="Gene3D" id="3.40.50.720">
    <property type="entry name" value="NAD(P)-binding Rossmann-like Domain"/>
    <property type="match status" value="1"/>
</dbReference>
<evidence type="ECO:0000259" key="2">
    <source>
        <dbReference type="Pfam" id="PF01408"/>
    </source>
</evidence>
<dbReference type="Pfam" id="PF22725">
    <property type="entry name" value="GFO_IDH_MocA_C3"/>
    <property type="match status" value="1"/>
</dbReference>
<dbReference type="Pfam" id="PF01408">
    <property type="entry name" value="GFO_IDH_MocA"/>
    <property type="match status" value="1"/>
</dbReference>
<feature type="domain" description="Gfo/Idh/MocA-like oxidoreductase N-terminal" evidence="2">
    <location>
        <begin position="9"/>
        <end position="122"/>
    </location>
</feature>
<dbReference type="PANTHER" id="PTHR43818">
    <property type="entry name" value="BCDNA.GH03377"/>
    <property type="match status" value="1"/>
</dbReference>
<keyword evidence="5" id="KW-1185">Reference proteome</keyword>
<dbReference type="EMBL" id="SMKI01000010">
    <property type="protein sequence ID" value="TDC79823.1"/>
    <property type="molecule type" value="Genomic_DNA"/>
</dbReference>
<reference evidence="4 5" key="1">
    <citation type="submission" date="2019-03" db="EMBL/GenBank/DDBJ databases">
        <title>Draft genome sequences of novel Actinobacteria.</title>
        <authorList>
            <person name="Sahin N."/>
            <person name="Ay H."/>
            <person name="Saygin H."/>
        </authorList>
    </citation>
    <scope>NUCLEOTIDE SEQUENCE [LARGE SCALE GENOMIC DNA]</scope>
    <source>
        <strain evidence="4 5">DSM 41900</strain>
    </source>
</reference>
<comment type="caution">
    <text evidence="4">The sequence shown here is derived from an EMBL/GenBank/DDBJ whole genome shotgun (WGS) entry which is preliminary data.</text>
</comment>
<sequence>MGTARHAHRIGILGSGNIFARYVAGMARYPELPIVRVGDIDVARAERAAVEHAVPAWGDDAELYADESVDIIVNLTPPVHHARTIVRALEAGKHVYVEKPLGTTVEEGRAVLDAAAASGRVLGSAPDTFLGSAGQTARRAVDDGLVGTPVGASAFISHSRAETWHPDPRFLFQRGGGPVMDMGPYYLAILVNLLGPIASVTAATRIGAPVRTVTAPDRAVDTIEVEVPTHASAVLTFASGVIGTALMSFDVWDTELPRIEIYGTEGTLSLPNPNNFDGDVRLRRHGDAEWTVLEPAVDLFGAVDTREQHRRGLGVRDLADAVEGGPHRANAAFAFHVLEALCAVETASREGRVVRLASDCARPAPRYTA</sequence>
<keyword evidence="1" id="KW-0560">Oxidoreductase</keyword>
<evidence type="ECO:0000313" key="4">
    <source>
        <dbReference type="EMBL" id="TDC79823.1"/>
    </source>
</evidence>
<name>A0A4R4TX36_9ACTN</name>
<evidence type="ECO:0000313" key="5">
    <source>
        <dbReference type="Proteomes" id="UP000295345"/>
    </source>
</evidence>
<dbReference type="InterPro" id="IPR036291">
    <property type="entry name" value="NAD(P)-bd_dom_sf"/>
</dbReference>
<dbReference type="GO" id="GO:0016491">
    <property type="term" value="F:oxidoreductase activity"/>
    <property type="evidence" value="ECO:0007669"/>
    <property type="project" value="UniProtKB-KW"/>
</dbReference>
<protein>
    <submittedName>
        <fullName evidence="4">Gfo/Idh/MocA family oxidoreductase</fullName>
    </submittedName>
</protein>
<gene>
    <name evidence="4" type="ORF">E1283_01730</name>
</gene>
<dbReference type="Gene3D" id="3.30.360.10">
    <property type="entry name" value="Dihydrodipicolinate Reductase, domain 2"/>
    <property type="match status" value="1"/>
</dbReference>
<dbReference type="OrthoDB" id="9776544at2"/>
<dbReference type="InterPro" id="IPR050463">
    <property type="entry name" value="Gfo/Idh/MocA_oxidrdct_glycsds"/>
</dbReference>
<evidence type="ECO:0000259" key="3">
    <source>
        <dbReference type="Pfam" id="PF22725"/>
    </source>
</evidence>
<dbReference type="InterPro" id="IPR000683">
    <property type="entry name" value="Gfo/Idh/MocA-like_OxRdtase_N"/>
</dbReference>
<dbReference type="RefSeq" id="WP_132815803.1">
    <property type="nucleotide sequence ID" value="NZ_SMKI01000010.1"/>
</dbReference>
<evidence type="ECO:0000256" key="1">
    <source>
        <dbReference type="ARBA" id="ARBA00023002"/>
    </source>
</evidence>
<dbReference type="AlphaFoldDB" id="A0A4R4TX36"/>